<evidence type="ECO:0000313" key="4">
    <source>
        <dbReference type="Proteomes" id="UP000214610"/>
    </source>
</evidence>
<comment type="cofactor">
    <cofactor evidence="1">
        <name>Zn(2+)</name>
        <dbReference type="ChEBI" id="CHEBI:29105"/>
    </cofactor>
</comment>
<keyword evidence="3" id="KW-0378">Hydrolase</keyword>
<dbReference type="Proteomes" id="UP000214610">
    <property type="component" value="Unassembled WGS sequence"/>
</dbReference>
<dbReference type="PANTHER" id="PTHR11647">
    <property type="entry name" value="HYDRANTOINASE/DIHYDROPYRIMIDINASE FAMILY MEMBER"/>
    <property type="match status" value="1"/>
</dbReference>
<accession>A0A227KPN1</accession>
<dbReference type="PANTHER" id="PTHR11647:SF1">
    <property type="entry name" value="COLLAPSIN RESPONSE MEDIATOR PROTEIN"/>
    <property type="match status" value="1"/>
</dbReference>
<dbReference type="GO" id="GO:0005829">
    <property type="term" value="C:cytosol"/>
    <property type="evidence" value="ECO:0007669"/>
    <property type="project" value="TreeGrafter"/>
</dbReference>
<dbReference type="GO" id="GO:0016812">
    <property type="term" value="F:hydrolase activity, acting on carbon-nitrogen (but not peptide) bonds, in cyclic amides"/>
    <property type="evidence" value="ECO:0007669"/>
    <property type="project" value="TreeGrafter"/>
</dbReference>
<dbReference type="Gene3D" id="3.20.20.140">
    <property type="entry name" value="Metal-dependent hydrolases"/>
    <property type="match status" value="2"/>
</dbReference>
<dbReference type="InterPro" id="IPR011059">
    <property type="entry name" value="Metal-dep_hydrolase_composite"/>
</dbReference>
<dbReference type="Pfam" id="PF01979">
    <property type="entry name" value="Amidohydro_1"/>
    <property type="match status" value="1"/>
</dbReference>
<comment type="caution">
    <text evidence="3">The sequence shown here is derived from an EMBL/GenBank/DDBJ whole genome shotgun (WGS) entry which is preliminary data.</text>
</comment>
<keyword evidence="4" id="KW-1185">Reference proteome</keyword>
<protein>
    <submittedName>
        <fullName evidence="3">Amidohydrolase</fullName>
    </submittedName>
</protein>
<proteinExistence type="predicted"/>
<dbReference type="EMBL" id="NHMP01000002">
    <property type="protein sequence ID" value="OXE50224.1"/>
    <property type="molecule type" value="Genomic_DNA"/>
</dbReference>
<dbReference type="SUPFAM" id="SSF51338">
    <property type="entry name" value="Composite domain of metallo-dependent hydrolases"/>
    <property type="match status" value="1"/>
</dbReference>
<gene>
    <name evidence="3" type="ORF">ADH67_04315</name>
</gene>
<dbReference type="AlphaFoldDB" id="A0A227KPN1"/>
<organism evidence="3 4">
    <name type="scientific">Turicimonas muris</name>
    <dbReference type="NCBI Taxonomy" id="1796652"/>
    <lineage>
        <taxon>Bacteria</taxon>
        <taxon>Pseudomonadati</taxon>
        <taxon>Pseudomonadota</taxon>
        <taxon>Betaproteobacteria</taxon>
        <taxon>Burkholderiales</taxon>
        <taxon>Sutterellaceae</taxon>
        <taxon>Turicimonas</taxon>
    </lineage>
</organism>
<dbReference type="InterPro" id="IPR006680">
    <property type="entry name" value="Amidohydro-rel"/>
</dbReference>
<evidence type="ECO:0000313" key="3">
    <source>
        <dbReference type="EMBL" id="OXE50224.1"/>
    </source>
</evidence>
<reference evidence="4" key="1">
    <citation type="submission" date="2017-05" db="EMBL/GenBank/DDBJ databases">
        <title>Improved OligoMM genomes.</title>
        <authorList>
            <person name="Garzetti D."/>
        </authorList>
    </citation>
    <scope>NUCLEOTIDE SEQUENCE [LARGE SCALE GENOMIC DNA]</scope>
    <source>
        <strain evidence="4">YL45</strain>
    </source>
</reference>
<dbReference type="InterPro" id="IPR050378">
    <property type="entry name" value="Metallo-dep_Hydrolases_sf"/>
</dbReference>
<dbReference type="SUPFAM" id="SSF51556">
    <property type="entry name" value="Metallo-dependent hydrolases"/>
    <property type="match status" value="1"/>
</dbReference>
<evidence type="ECO:0000256" key="1">
    <source>
        <dbReference type="ARBA" id="ARBA00001947"/>
    </source>
</evidence>
<dbReference type="GeneID" id="78362357"/>
<dbReference type="RefSeq" id="WP_066594561.1">
    <property type="nucleotide sequence ID" value="NZ_CAJTBZ010000027.1"/>
</dbReference>
<dbReference type="InterPro" id="IPR032466">
    <property type="entry name" value="Metal_Hydrolase"/>
</dbReference>
<feature type="domain" description="Amidohydrolase-related" evidence="2">
    <location>
        <begin position="327"/>
        <end position="420"/>
    </location>
</feature>
<evidence type="ECO:0000259" key="2">
    <source>
        <dbReference type="Pfam" id="PF01979"/>
    </source>
</evidence>
<name>A0A227KPN1_9BURK</name>
<dbReference type="Gene3D" id="2.30.40.10">
    <property type="entry name" value="Urease, subunit C, domain 1"/>
    <property type="match status" value="1"/>
</dbReference>
<sequence>MYDLLLKNAWVVDPLNSVNGVADVAIQEGKIAKVQRDIQEEAKEVIDFTGKTLQPGIIDSHVHLGTMWGSPFGPRMLAMNGVTTCLDMAGPLDDILDNVPEYGVGINMAILQFASPPFTFKNSTPSQQEMIDLIDKSLADGALGVKLLGGHYPLDPEVSALLIRTALERRAYVAWHAGTTKNGSNINGMIEAVKMADGYPMHLAHINAYCRGAIHEAMEETKIAIDLLKANPNIFCESYVSPKNGTRLTCNPDGTIQSKVTGNCLRAFGFTEDADGVRKALLARKAFAVYDAGGYSDLMTGEEALKLWEAAKTNVGGSFNINPPLPRIALAQAKRDDGAFVVDAISTDGGCIPRNVILSQGLSLVKLDILSLSEFAQKTSLNPARMLRLENKGHLSVGADADITVYDLATQTPVASFVDGKKILFNGELVSKGATVICTEHGKDAIEARGMKAIVVDPGKQIERITAL</sequence>